<name>A0ABV6IXV1_9PROT</name>
<dbReference type="InterPro" id="IPR001240">
    <property type="entry name" value="PRAI_dom"/>
</dbReference>
<dbReference type="SUPFAM" id="SSF51366">
    <property type="entry name" value="Ribulose-phoshate binding barrel"/>
    <property type="match status" value="1"/>
</dbReference>
<keyword evidence="12" id="KW-1185">Reference proteome</keyword>
<dbReference type="NCBIfam" id="NF002295">
    <property type="entry name" value="PRK01222.1-1"/>
    <property type="match status" value="1"/>
</dbReference>
<evidence type="ECO:0000259" key="10">
    <source>
        <dbReference type="Pfam" id="PF00697"/>
    </source>
</evidence>
<comment type="similarity">
    <text evidence="9">Belongs to the TrpF family.</text>
</comment>
<dbReference type="PANTHER" id="PTHR42894">
    <property type="entry name" value="N-(5'-PHOSPHORIBOSYL)ANTHRANILATE ISOMERASE"/>
    <property type="match status" value="1"/>
</dbReference>
<dbReference type="EC" id="5.3.1.24" evidence="3 9"/>
<dbReference type="CDD" id="cd00405">
    <property type="entry name" value="PRAI"/>
    <property type="match status" value="1"/>
</dbReference>
<comment type="caution">
    <text evidence="11">The sequence shown here is derived from an EMBL/GenBank/DDBJ whole genome shotgun (WGS) entry which is preliminary data.</text>
</comment>
<evidence type="ECO:0000256" key="4">
    <source>
        <dbReference type="ARBA" id="ARBA00022272"/>
    </source>
</evidence>
<dbReference type="InterPro" id="IPR011060">
    <property type="entry name" value="RibuloseP-bd_barrel"/>
</dbReference>
<dbReference type="Proteomes" id="UP001589789">
    <property type="component" value="Unassembled WGS sequence"/>
</dbReference>
<dbReference type="InterPro" id="IPR044643">
    <property type="entry name" value="TrpF_fam"/>
</dbReference>
<comment type="pathway">
    <text evidence="2 9">Amino-acid biosynthesis; L-tryptophan biosynthesis; L-tryptophan from chorismate: step 3/5.</text>
</comment>
<evidence type="ECO:0000256" key="7">
    <source>
        <dbReference type="ARBA" id="ARBA00023141"/>
    </source>
</evidence>
<evidence type="ECO:0000256" key="2">
    <source>
        <dbReference type="ARBA" id="ARBA00004664"/>
    </source>
</evidence>
<dbReference type="GO" id="GO:0004640">
    <property type="term" value="F:phosphoribosylanthranilate isomerase activity"/>
    <property type="evidence" value="ECO:0007669"/>
    <property type="project" value="UniProtKB-EC"/>
</dbReference>
<dbReference type="InterPro" id="IPR013785">
    <property type="entry name" value="Aldolase_TIM"/>
</dbReference>
<dbReference type="EMBL" id="JBHLVZ010000083">
    <property type="protein sequence ID" value="MFC0388301.1"/>
    <property type="molecule type" value="Genomic_DNA"/>
</dbReference>
<reference evidence="11 12" key="1">
    <citation type="submission" date="2024-09" db="EMBL/GenBank/DDBJ databases">
        <authorList>
            <person name="Sun Q."/>
            <person name="Mori K."/>
        </authorList>
    </citation>
    <scope>NUCLEOTIDE SEQUENCE [LARGE SCALE GENOMIC DNA]</scope>
    <source>
        <strain evidence="11 12">CCM 7468</strain>
    </source>
</reference>
<evidence type="ECO:0000256" key="9">
    <source>
        <dbReference type="HAMAP-Rule" id="MF_00135"/>
    </source>
</evidence>
<dbReference type="Gene3D" id="3.20.20.70">
    <property type="entry name" value="Aldolase class I"/>
    <property type="match status" value="1"/>
</dbReference>
<evidence type="ECO:0000313" key="12">
    <source>
        <dbReference type="Proteomes" id="UP001589789"/>
    </source>
</evidence>
<protein>
    <recommendedName>
        <fullName evidence="4 9">N-(5'-phosphoribosyl)anthranilate isomerase</fullName>
        <shortName evidence="9">PRAI</shortName>
        <ecNumber evidence="3 9">5.3.1.24</ecNumber>
    </recommendedName>
</protein>
<feature type="domain" description="N-(5'phosphoribosyl) anthranilate isomerase (PRAI)" evidence="10">
    <location>
        <begin position="4"/>
        <end position="211"/>
    </location>
</feature>
<comment type="catalytic activity">
    <reaction evidence="1 9">
        <text>N-(5-phospho-beta-D-ribosyl)anthranilate = 1-(2-carboxyphenylamino)-1-deoxy-D-ribulose 5-phosphate</text>
        <dbReference type="Rhea" id="RHEA:21540"/>
        <dbReference type="ChEBI" id="CHEBI:18277"/>
        <dbReference type="ChEBI" id="CHEBI:58613"/>
        <dbReference type="EC" id="5.3.1.24"/>
    </reaction>
</comment>
<keyword evidence="8 9" id="KW-0413">Isomerase</keyword>
<keyword evidence="5 9" id="KW-0028">Amino-acid biosynthesis</keyword>
<dbReference type="HAMAP" id="MF_00135">
    <property type="entry name" value="PRAI"/>
    <property type="match status" value="1"/>
</dbReference>
<sequence>MTLVKICGLNDRAGLDAAVAGGADMIGLVFFPPSPRAVTADEAAALSAHAPTPAEGGPLRVGLFVDAADEAIAAVLGALPLDILQLHGEEDPARCAAVRARFGRPVMKALGIATAADLALLEDYAPAVDRFLLDAKPAPGAALPGGNAASFDWSLLAGRAVPRPWLLAGGLTPDNVAEAVRATAAPGVDVSSGVEKARGVKDPARVRAFIDAARRA</sequence>
<accession>A0ABV6IXV1</accession>
<keyword evidence="6 9" id="KW-0822">Tryptophan biosynthesis</keyword>
<gene>
    <name evidence="9" type="primary">trpF</name>
    <name evidence="11" type="ORF">ACFFIC_22575</name>
</gene>
<evidence type="ECO:0000313" key="11">
    <source>
        <dbReference type="EMBL" id="MFC0388301.1"/>
    </source>
</evidence>
<dbReference type="PANTHER" id="PTHR42894:SF1">
    <property type="entry name" value="N-(5'-PHOSPHORIBOSYL)ANTHRANILATE ISOMERASE"/>
    <property type="match status" value="1"/>
</dbReference>
<dbReference type="RefSeq" id="WP_377054572.1">
    <property type="nucleotide sequence ID" value="NZ_JBHLVZ010000083.1"/>
</dbReference>
<organism evidence="11 12">
    <name type="scientific">Muricoccus vinaceus</name>
    <dbReference type="NCBI Taxonomy" id="424704"/>
    <lineage>
        <taxon>Bacteria</taxon>
        <taxon>Pseudomonadati</taxon>
        <taxon>Pseudomonadota</taxon>
        <taxon>Alphaproteobacteria</taxon>
        <taxon>Acetobacterales</taxon>
        <taxon>Roseomonadaceae</taxon>
        <taxon>Muricoccus</taxon>
    </lineage>
</organism>
<dbReference type="Pfam" id="PF00697">
    <property type="entry name" value="PRAI"/>
    <property type="match status" value="1"/>
</dbReference>
<evidence type="ECO:0000256" key="8">
    <source>
        <dbReference type="ARBA" id="ARBA00023235"/>
    </source>
</evidence>
<evidence type="ECO:0000256" key="5">
    <source>
        <dbReference type="ARBA" id="ARBA00022605"/>
    </source>
</evidence>
<proteinExistence type="inferred from homology"/>
<evidence type="ECO:0000256" key="1">
    <source>
        <dbReference type="ARBA" id="ARBA00001164"/>
    </source>
</evidence>
<evidence type="ECO:0000256" key="3">
    <source>
        <dbReference type="ARBA" id="ARBA00012572"/>
    </source>
</evidence>
<evidence type="ECO:0000256" key="6">
    <source>
        <dbReference type="ARBA" id="ARBA00022822"/>
    </source>
</evidence>
<keyword evidence="7 9" id="KW-0057">Aromatic amino acid biosynthesis</keyword>